<proteinExistence type="inferred from homology"/>
<evidence type="ECO:0000313" key="9">
    <source>
        <dbReference type="Proteomes" id="UP000238801"/>
    </source>
</evidence>
<accession>A0A2T0X3Y6</accession>
<dbReference type="EMBL" id="PVTT01000002">
    <property type="protein sequence ID" value="PRY93658.1"/>
    <property type="molecule type" value="Genomic_DNA"/>
</dbReference>
<feature type="region of interest" description="Disordered" evidence="6">
    <location>
        <begin position="1"/>
        <end position="21"/>
    </location>
</feature>
<keyword evidence="4 7" id="KW-1133">Transmembrane helix</keyword>
<feature type="transmembrane region" description="Helical" evidence="7">
    <location>
        <begin position="331"/>
        <end position="356"/>
    </location>
</feature>
<dbReference type="PANTHER" id="PTHR21716">
    <property type="entry name" value="TRANSMEMBRANE PROTEIN"/>
    <property type="match status" value="1"/>
</dbReference>
<feature type="transmembrane region" description="Helical" evidence="7">
    <location>
        <begin position="272"/>
        <end position="294"/>
    </location>
</feature>
<feature type="compositionally biased region" description="Pro residues" evidence="6">
    <location>
        <begin position="9"/>
        <end position="21"/>
    </location>
</feature>
<dbReference type="Proteomes" id="UP000238801">
    <property type="component" value="Unassembled WGS sequence"/>
</dbReference>
<organism evidence="8 9">
    <name type="scientific">Hasllibacter halocynthiae</name>
    <dbReference type="NCBI Taxonomy" id="595589"/>
    <lineage>
        <taxon>Bacteria</taxon>
        <taxon>Pseudomonadati</taxon>
        <taxon>Pseudomonadota</taxon>
        <taxon>Alphaproteobacteria</taxon>
        <taxon>Rhodobacterales</taxon>
        <taxon>Roseobacteraceae</taxon>
        <taxon>Hasllibacter</taxon>
    </lineage>
</organism>
<evidence type="ECO:0000256" key="5">
    <source>
        <dbReference type="ARBA" id="ARBA00023136"/>
    </source>
</evidence>
<evidence type="ECO:0000313" key="8">
    <source>
        <dbReference type="EMBL" id="PRY93658.1"/>
    </source>
</evidence>
<evidence type="ECO:0000256" key="4">
    <source>
        <dbReference type="ARBA" id="ARBA00022989"/>
    </source>
</evidence>
<dbReference type="RefSeq" id="WP_106161226.1">
    <property type="nucleotide sequence ID" value="NZ_PVTT01000002.1"/>
</dbReference>
<keyword evidence="9" id="KW-1185">Reference proteome</keyword>
<gene>
    <name evidence="8" type="ORF">BCF33_2539</name>
</gene>
<comment type="caution">
    <text evidence="8">The sequence shown here is derived from an EMBL/GenBank/DDBJ whole genome shotgun (WGS) entry which is preliminary data.</text>
</comment>
<feature type="transmembrane region" description="Helical" evidence="7">
    <location>
        <begin position="301"/>
        <end position="319"/>
    </location>
</feature>
<keyword evidence="3 7" id="KW-0812">Transmembrane</keyword>
<protein>
    <submittedName>
        <fullName evidence="8">Putative PurR-regulated permease PerM</fullName>
    </submittedName>
</protein>
<evidence type="ECO:0000256" key="6">
    <source>
        <dbReference type="SAM" id="MobiDB-lite"/>
    </source>
</evidence>
<keyword evidence="5 7" id="KW-0472">Membrane</keyword>
<sequence length="398" mass="42616">MAHTAGPVTPVPGSPQTDPPPQRPFPRWAVIGIFAMLAVAGLAYAQTFLTPVILAFVLALVFSPLRRALERVRIAPGLAAALIVTTLLALLIVAVTALATPVRQWTADAPQIGAKLEERVRDIRASFGADEEGTSLGEVVEKVTEAAAPGEDDAEAPVEVVVQEESWLTTIASSGSAILIQFILTLVLLFFILASGDMFYEKMVHVTPRFADKRKAIRIAREIERKLSRYLLTITVINFGLGTAVGLAFWALGMPDPLLFGVLAALMNYVPYVGAVVGAAVALVVGLLTFDGLWGGVAPALVYYALTSIEGQFVTPYAVGRNLKLNTVVVFIAVAFWAWLWSIVGMLLAVPLLVAVRVLCEHVDALEPLGDFLSARGAEREKDDDEEEPPAPQGRVAA</sequence>
<dbReference type="AlphaFoldDB" id="A0A2T0X3Y6"/>
<dbReference type="GO" id="GO:0016020">
    <property type="term" value="C:membrane"/>
    <property type="evidence" value="ECO:0007669"/>
    <property type="project" value="UniProtKB-SubCell"/>
</dbReference>
<comment type="similarity">
    <text evidence="2">Belongs to the autoinducer-2 exporter (AI-2E) (TC 2.A.86) family.</text>
</comment>
<evidence type="ECO:0000256" key="1">
    <source>
        <dbReference type="ARBA" id="ARBA00004141"/>
    </source>
</evidence>
<evidence type="ECO:0000256" key="7">
    <source>
        <dbReference type="SAM" id="Phobius"/>
    </source>
</evidence>
<evidence type="ECO:0000256" key="2">
    <source>
        <dbReference type="ARBA" id="ARBA00009773"/>
    </source>
</evidence>
<feature type="transmembrane region" description="Helical" evidence="7">
    <location>
        <begin position="29"/>
        <end position="62"/>
    </location>
</feature>
<dbReference type="PANTHER" id="PTHR21716:SF16">
    <property type="entry name" value="BLL1467 PROTEIN"/>
    <property type="match status" value="1"/>
</dbReference>
<dbReference type="OrthoDB" id="9799225at2"/>
<evidence type="ECO:0000256" key="3">
    <source>
        <dbReference type="ARBA" id="ARBA00022692"/>
    </source>
</evidence>
<feature type="transmembrane region" description="Helical" evidence="7">
    <location>
        <begin position="74"/>
        <end position="99"/>
    </location>
</feature>
<dbReference type="GO" id="GO:0055085">
    <property type="term" value="P:transmembrane transport"/>
    <property type="evidence" value="ECO:0007669"/>
    <property type="project" value="TreeGrafter"/>
</dbReference>
<dbReference type="InterPro" id="IPR002549">
    <property type="entry name" value="AI-2E-like"/>
</dbReference>
<name>A0A2T0X3Y6_9RHOB</name>
<reference evidence="8 9" key="1">
    <citation type="submission" date="2018-03" db="EMBL/GenBank/DDBJ databases">
        <title>Genomic Encyclopedia of Archaeal and Bacterial Type Strains, Phase II (KMG-II): from individual species to whole genera.</title>
        <authorList>
            <person name="Goeker M."/>
        </authorList>
    </citation>
    <scope>NUCLEOTIDE SEQUENCE [LARGE SCALE GENOMIC DNA]</scope>
    <source>
        <strain evidence="8 9">DSM 29318</strain>
    </source>
</reference>
<comment type="subcellular location">
    <subcellularLocation>
        <location evidence="1">Membrane</location>
        <topology evidence="1">Multi-pass membrane protein</topology>
    </subcellularLocation>
</comment>
<feature type="region of interest" description="Disordered" evidence="6">
    <location>
        <begin position="377"/>
        <end position="398"/>
    </location>
</feature>
<dbReference type="Pfam" id="PF01594">
    <property type="entry name" value="AI-2E_transport"/>
    <property type="match status" value="1"/>
</dbReference>
<feature type="transmembrane region" description="Helical" evidence="7">
    <location>
        <begin position="167"/>
        <end position="193"/>
    </location>
</feature>
<feature type="transmembrane region" description="Helical" evidence="7">
    <location>
        <begin position="230"/>
        <end position="252"/>
    </location>
</feature>